<dbReference type="Proteomes" id="UP000249700">
    <property type="component" value="Unassembled WGS sequence"/>
</dbReference>
<reference evidence="2 3" key="1">
    <citation type="submission" date="2018-06" db="EMBL/GenBank/DDBJ databases">
        <title>Comparative analysis of microorganisms from saline springs in Andes Mountain Range, Colombia.</title>
        <authorList>
            <person name="Rubin E."/>
        </authorList>
    </citation>
    <scope>NUCLEOTIDE SEQUENCE [LARGE SCALE GENOMIC DNA]</scope>
    <source>
        <strain evidence="2 3">USBA-857</strain>
    </source>
</reference>
<evidence type="ECO:0000313" key="3">
    <source>
        <dbReference type="Proteomes" id="UP000249700"/>
    </source>
</evidence>
<accession>A0A328XRU3</accession>
<dbReference type="AlphaFoldDB" id="A0A328XRU3"/>
<feature type="compositionally biased region" description="Pro residues" evidence="1">
    <location>
        <begin position="181"/>
        <end position="192"/>
    </location>
</feature>
<comment type="caution">
    <text evidence="2">The sequence shown here is derived from an EMBL/GenBank/DDBJ whole genome shotgun (WGS) entry which is preliminary data.</text>
</comment>
<feature type="region of interest" description="Disordered" evidence="1">
    <location>
        <begin position="136"/>
        <end position="155"/>
    </location>
</feature>
<feature type="compositionally biased region" description="Basic residues" evidence="1">
    <location>
        <begin position="1"/>
        <end position="15"/>
    </location>
</feature>
<organism evidence="2 3">
    <name type="scientific">Onishia taeanensis</name>
    <dbReference type="NCBI Taxonomy" id="284577"/>
    <lineage>
        <taxon>Bacteria</taxon>
        <taxon>Pseudomonadati</taxon>
        <taxon>Pseudomonadota</taxon>
        <taxon>Gammaproteobacteria</taxon>
        <taxon>Oceanospirillales</taxon>
        <taxon>Halomonadaceae</taxon>
        <taxon>Onishia</taxon>
    </lineage>
</organism>
<feature type="region of interest" description="Disordered" evidence="1">
    <location>
        <begin position="161"/>
        <end position="202"/>
    </location>
</feature>
<dbReference type="EMBL" id="QLSX01000007">
    <property type="protein sequence ID" value="RAR60420.1"/>
    <property type="molecule type" value="Genomic_DNA"/>
</dbReference>
<gene>
    <name evidence="2" type="ORF">BCL93_107224</name>
</gene>
<proteinExistence type="predicted"/>
<sequence>MKHHKVSGHRIKKRPAPGGPADELEVLGLEKQRDEAAQPAIAIVRGNGHVRPRSCSPKAGSPHRYSSRCHTSSPPPHRQCNRPGGHDHQQAGRGQPGQIHSRLTSLPGRPPRGIDQFLMTTALPLGYRQPLAARADPPDFRQAVRPRRTSGSVGTLISRCRKLASTRTERSAGAGRCRPGRPLPPPRRPTPTPGSSCRTPWQ</sequence>
<evidence type="ECO:0000313" key="2">
    <source>
        <dbReference type="EMBL" id="RAR60420.1"/>
    </source>
</evidence>
<name>A0A328XRU3_9GAMM</name>
<feature type="compositionally biased region" description="Low complexity" evidence="1">
    <location>
        <begin position="193"/>
        <end position="202"/>
    </location>
</feature>
<protein>
    <submittedName>
        <fullName evidence="2">Uncharacterized protein</fullName>
    </submittedName>
</protein>
<evidence type="ECO:0000256" key="1">
    <source>
        <dbReference type="SAM" id="MobiDB-lite"/>
    </source>
</evidence>
<feature type="region of interest" description="Disordered" evidence="1">
    <location>
        <begin position="1"/>
        <end position="113"/>
    </location>
</feature>